<evidence type="ECO:0000313" key="1">
    <source>
        <dbReference type="EMBL" id="EDN97711.1"/>
    </source>
</evidence>
<dbReference type="InParanoid" id="A7F4P0"/>
<keyword evidence="2" id="KW-1185">Reference proteome</keyword>
<proteinExistence type="predicted"/>
<dbReference type="Proteomes" id="UP000001312">
    <property type="component" value="Unassembled WGS sequence"/>
</dbReference>
<dbReference type="RefSeq" id="XP_001586578.1">
    <property type="nucleotide sequence ID" value="XM_001586528.1"/>
</dbReference>
<name>A7F4P0_SCLS1</name>
<sequence>MDAGMEMGYKRREGKGVIYEDEDNSEKSFLYAECREIVVVDRMWMCGMDGT</sequence>
<dbReference type="KEGG" id="ssl:SS1G_12565"/>
<gene>
    <name evidence="1" type="ORF">SS1G_12565</name>
</gene>
<dbReference type="AlphaFoldDB" id="A7F4P0"/>
<dbReference type="GeneID" id="5482735"/>
<dbReference type="HOGENOM" id="CLU_3107833_0_0_1"/>
<evidence type="ECO:0000313" key="2">
    <source>
        <dbReference type="Proteomes" id="UP000001312"/>
    </source>
</evidence>
<reference evidence="2" key="1">
    <citation type="journal article" date="2011" name="PLoS Genet.">
        <title>Genomic analysis of the necrotrophic fungal pathogens Sclerotinia sclerotiorum and Botrytis cinerea.</title>
        <authorList>
            <person name="Amselem J."/>
            <person name="Cuomo C.A."/>
            <person name="van Kan J.A."/>
            <person name="Viaud M."/>
            <person name="Benito E.P."/>
            <person name="Couloux A."/>
            <person name="Coutinho P.M."/>
            <person name="de Vries R.P."/>
            <person name="Dyer P.S."/>
            <person name="Fillinger S."/>
            <person name="Fournier E."/>
            <person name="Gout L."/>
            <person name="Hahn M."/>
            <person name="Kohn L."/>
            <person name="Lapalu N."/>
            <person name="Plummer K.M."/>
            <person name="Pradier J.M."/>
            <person name="Quevillon E."/>
            <person name="Sharon A."/>
            <person name="Simon A."/>
            <person name="ten Have A."/>
            <person name="Tudzynski B."/>
            <person name="Tudzynski P."/>
            <person name="Wincker P."/>
            <person name="Andrew M."/>
            <person name="Anthouard V."/>
            <person name="Beever R.E."/>
            <person name="Beffa R."/>
            <person name="Benoit I."/>
            <person name="Bouzid O."/>
            <person name="Brault B."/>
            <person name="Chen Z."/>
            <person name="Choquer M."/>
            <person name="Collemare J."/>
            <person name="Cotton P."/>
            <person name="Danchin E.G."/>
            <person name="Da Silva C."/>
            <person name="Gautier A."/>
            <person name="Giraud C."/>
            <person name="Giraud T."/>
            <person name="Gonzalez C."/>
            <person name="Grossetete S."/>
            <person name="Guldener U."/>
            <person name="Henrissat B."/>
            <person name="Howlett B.J."/>
            <person name="Kodira C."/>
            <person name="Kretschmer M."/>
            <person name="Lappartient A."/>
            <person name="Leroch M."/>
            <person name="Levis C."/>
            <person name="Mauceli E."/>
            <person name="Neuveglise C."/>
            <person name="Oeser B."/>
            <person name="Pearson M."/>
            <person name="Poulain J."/>
            <person name="Poussereau N."/>
            <person name="Quesneville H."/>
            <person name="Rascle C."/>
            <person name="Schumacher J."/>
            <person name="Segurens B."/>
            <person name="Sexton A."/>
            <person name="Silva E."/>
            <person name="Sirven C."/>
            <person name="Soanes D.M."/>
            <person name="Talbot N.J."/>
            <person name="Templeton M."/>
            <person name="Yandava C."/>
            <person name="Yarden O."/>
            <person name="Zeng Q."/>
            <person name="Rollins J.A."/>
            <person name="Lebrun M.H."/>
            <person name="Dickman M."/>
        </authorList>
    </citation>
    <scope>NUCLEOTIDE SEQUENCE [LARGE SCALE GENOMIC DNA]</scope>
    <source>
        <strain evidence="2">ATCC 18683 / 1980 / Ss-1</strain>
    </source>
</reference>
<accession>A7F4P0</accession>
<protein>
    <submittedName>
        <fullName evidence="1">Uncharacterized protein</fullName>
    </submittedName>
</protein>
<organism evidence="1 2">
    <name type="scientific">Sclerotinia sclerotiorum (strain ATCC 18683 / 1980 / Ss-1)</name>
    <name type="common">White mold</name>
    <name type="synonym">Whetzelinia sclerotiorum</name>
    <dbReference type="NCBI Taxonomy" id="665079"/>
    <lineage>
        <taxon>Eukaryota</taxon>
        <taxon>Fungi</taxon>
        <taxon>Dikarya</taxon>
        <taxon>Ascomycota</taxon>
        <taxon>Pezizomycotina</taxon>
        <taxon>Leotiomycetes</taxon>
        <taxon>Helotiales</taxon>
        <taxon>Sclerotiniaceae</taxon>
        <taxon>Sclerotinia</taxon>
    </lineage>
</organism>
<dbReference type="EMBL" id="CH476641">
    <property type="protein sequence ID" value="EDN97711.1"/>
    <property type="molecule type" value="Genomic_DNA"/>
</dbReference>